<dbReference type="OrthoDB" id="286301at2759"/>
<reference evidence="3" key="1">
    <citation type="journal article" date="2020" name="Stud. Mycol.">
        <title>101 Dothideomycetes genomes: a test case for predicting lifestyles and emergence of pathogens.</title>
        <authorList>
            <person name="Haridas S."/>
            <person name="Albert R."/>
            <person name="Binder M."/>
            <person name="Bloem J."/>
            <person name="Labutti K."/>
            <person name="Salamov A."/>
            <person name="Andreopoulos B."/>
            <person name="Baker S."/>
            <person name="Barry K."/>
            <person name="Bills G."/>
            <person name="Bluhm B."/>
            <person name="Cannon C."/>
            <person name="Castanera R."/>
            <person name="Culley D."/>
            <person name="Daum C."/>
            <person name="Ezra D."/>
            <person name="Gonzalez J."/>
            <person name="Henrissat B."/>
            <person name="Kuo A."/>
            <person name="Liang C."/>
            <person name="Lipzen A."/>
            <person name="Lutzoni F."/>
            <person name="Magnuson J."/>
            <person name="Mondo S."/>
            <person name="Nolan M."/>
            <person name="Ohm R."/>
            <person name="Pangilinan J."/>
            <person name="Park H.-J."/>
            <person name="Ramirez L."/>
            <person name="Alfaro M."/>
            <person name="Sun H."/>
            <person name="Tritt A."/>
            <person name="Yoshinaga Y."/>
            <person name="Zwiers L.-H."/>
            <person name="Turgeon B."/>
            <person name="Goodwin S."/>
            <person name="Spatafora J."/>
            <person name="Crous P."/>
            <person name="Grigoriev I."/>
        </authorList>
    </citation>
    <scope>NUCLEOTIDE SEQUENCE</scope>
    <source>
        <strain evidence="3">SCOH1-5</strain>
    </source>
</reference>
<accession>A0A6A6FDM0</accession>
<evidence type="ECO:0000313" key="4">
    <source>
        <dbReference type="Proteomes" id="UP000799539"/>
    </source>
</evidence>
<dbReference type="PROSITE" id="PS50213">
    <property type="entry name" value="FAS1"/>
    <property type="match status" value="2"/>
</dbReference>
<dbReference type="SUPFAM" id="SSF82153">
    <property type="entry name" value="FAS1 domain"/>
    <property type="match status" value="2"/>
</dbReference>
<dbReference type="InterPro" id="IPR050904">
    <property type="entry name" value="Adhesion/Biosynth-related"/>
</dbReference>
<dbReference type="EMBL" id="ML992676">
    <property type="protein sequence ID" value="KAF2211550.1"/>
    <property type="molecule type" value="Genomic_DNA"/>
</dbReference>
<evidence type="ECO:0000256" key="1">
    <source>
        <dbReference type="SAM" id="SignalP"/>
    </source>
</evidence>
<keyword evidence="1" id="KW-0732">Signal</keyword>
<feature type="signal peptide" evidence="1">
    <location>
        <begin position="1"/>
        <end position="18"/>
    </location>
</feature>
<feature type="domain" description="FAS1" evidence="2">
    <location>
        <begin position="173"/>
        <end position="302"/>
    </location>
</feature>
<dbReference type="GO" id="GO:0030198">
    <property type="term" value="P:extracellular matrix organization"/>
    <property type="evidence" value="ECO:0007669"/>
    <property type="project" value="TreeGrafter"/>
</dbReference>
<organism evidence="3 4">
    <name type="scientific">Cercospora zeae-maydis SCOH1-5</name>
    <dbReference type="NCBI Taxonomy" id="717836"/>
    <lineage>
        <taxon>Eukaryota</taxon>
        <taxon>Fungi</taxon>
        <taxon>Dikarya</taxon>
        <taxon>Ascomycota</taxon>
        <taxon>Pezizomycotina</taxon>
        <taxon>Dothideomycetes</taxon>
        <taxon>Dothideomycetidae</taxon>
        <taxon>Mycosphaerellales</taxon>
        <taxon>Mycosphaerellaceae</taxon>
        <taxon>Cercospora</taxon>
    </lineage>
</organism>
<feature type="chain" id="PRO_5025413034" description="FAS1 domain-containing protein" evidence="1">
    <location>
        <begin position="19"/>
        <end position="372"/>
    </location>
</feature>
<dbReference type="AlphaFoldDB" id="A0A6A6FDM0"/>
<evidence type="ECO:0000313" key="3">
    <source>
        <dbReference type="EMBL" id="KAF2211550.1"/>
    </source>
</evidence>
<feature type="domain" description="FAS1" evidence="2">
    <location>
        <begin position="18"/>
        <end position="171"/>
    </location>
</feature>
<dbReference type="Proteomes" id="UP000799539">
    <property type="component" value="Unassembled WGS sequence"/>
</dbReference>
<gene>
    <name evidence="3" type="ORF">CERZMDRAFT_68660</name>
</gene>
<dbReference type="GO" id="GO:0031012">
    <property type="term" value="C:extracellular matrix"/>
    <property type="evidence" value="ECO:0007669"/>
    <property type="project" value="TreeGrafter"/>
</dbReference>
<dbReference type="PANTHER" id="PTHR10900">
    <property type="entry name" value="PERIOSTIN-RELATED"/>
    <property type="match status" value="1"/>
</dbReference>
<dbReference type="GO" id="GO:0007155">
    <property type="term" value="P:cell adhesion"/>
    <property type="evidence" value="ECO:0007669"/>
    <property type="project" value="TreeGrafter"/>
</dbReference>
<evidence type="ECO:0000259" key="2">
    <source>
        <dbReference type="PROSITE" id="PS50213"/>
    </source>
</evidence>
<dbReference type="SMART" id="SM00554">
    <property type="entry name" value="FAS1"/>
    <property type="match status" value="2"/>
</dbReference>
<dbReference type="InterPro" id="IPR000782">
    <property type="entry name" value="FAS1_domain"/>
</dbReference>
<dbReference type="GO" id="GO:0050839">
    <property type="term" value="F:cell adhesion molecule binding"/>
    <property type="evidence" value="ECO:0007669"/>
    <property type="project" value="TreeGrafter"/>
</dbReference>
<keyword evidence="4" id="KW-1185">Reference proteome</keyword>
<dbReference type="PANTHER" id="PTHR10900:SF77">
    <property type="entry name" value="FI19380P1"/>
    <property type="match status" value="1"/>
</dbReference>
<dbReference type="InterPro" id="IPR036378">
    <property type="entry name" value="FAS1_dom_sf"/>
</dbReference>
<dbReference type="Gene3D" id="2.30.180.10">
    <property type="entry name" value="FAS1 domain"/>
    <property type="match status" value="2"/>
</dbReference>
<sequence length="372" mass="40883">MHFPALATASCLLSGVAAKSLDQVLSQHDDFSLLRELLHQHNLVDELESAATATIFAMTNKALYSLADFGINLTTADPNIARAIFKYAQLGEIYTTESFEALHHEAKVVHTALQPPLFNNVTRGQAAKLRSNRTGDRTEILLETGLGVLTPVVEADIPYDHGIIHAIDANMVLPHNISETARLGGMTDFLNLLERSDSIPKLESLSDVTIFIPQDEALAKLQPILDMLTPEQLKFVVAQHVVPNRVLYQSLFDGVETMETLDGKTLHIRRGSRGQIFVNDAEVVRTDMLLYGGVAHLINGALLPEKDAASCTAGSFAVSSSQAWTVLANHQLKLLAVLVLALLFMSYRIRQSRRQGRQLIRLSDGLGNYEKV</sequence>
<proteinExistence type="predicted"/>
<name>A0A6A6FDM0_9PEZI</name>
<dbReference type="Pfam" id="PF02469">
    <property type="entry name" value="Fasciclin"/>
    <property type="match status" value="2"/>
</dbReference>
<protein>
    <recommendedName>
        <fullName evidence="2">FAS1 domain-containing protein</fullName>
    </recommendedName>
</protein>